<name>A0AA37PF39_9PEZI</name>
<sequence>MESRQPIRSSSPASSHIASLLLVLAAPAGAELVPATFRTVYIPALQLCPPMDLSADKICGTILSLRHIKVDHTGMAPTPLGLNHTNAEALWSGCAVTALEESVYDAALVTGETVRVPPLWGHLRREDAEASGPHPGQLPPDRHAAR</sequence>
<feature type="chain" id="PRO_5041212525" evidence="2">
    <location>
        <begin position="31"/>
        <end position="146"/>
    </location>
</feature>
<dbReference type="GeneID" id="73332032"/>
<dbReference type="Proteomes" id="UP001055115">
    <property type="component" value="Unassembled WGS sequence"/>
</dbReference>
<protein>
    <submittedName>
        <fullName evidence="3">Uncharacterized protein</fullName>
    </submittedName>
</protein>
<reference evidence="3 4" key="1">
    <citation type="submission" date="2022-03" db="EMBL/GenBank/DDBJ databases">
        <title>Genome data of Colletotrichum spp.</title>
        <authorList>
            <person name="Utami Y.D."/>
            <person name="Hiruma K."/>
        </authorList>
    </citation>
    <scope>NUCLEOTIDE SEQUENCE [LARGE SCALE GENOMIC DNA]</scope>
    <source>
        <strain evidence="3 4">MAFF 239500</strain>
    </source>
</reference>
<organism evidence="3 4">
    <name type="scientific">Colletotrichum spaethianum</name>
    <dbReference type="NCBI Taxonomy" id="700344"/>
    <lineage>
        <taxon>Eukaryota</taxon>
        <taxon>Fungi</taxon>
        <taxon>Dikarya</taxon>
        <taxon>Ascomycota</taxon>
        <taxon>Pezizomycotina</taxon>
        <taxon>Sordariomycetes</taxon>
        <taxon>Hypocreomycetidae</taxon>
        <taxon>Glomerellales</taxon>
        <taxon>Glomerellaceae</taxon>
        <taxon>Colletotrichum</taxon>
        <taxon>Colletotrichum spaethianum species complex</taxon>
    </lineage>
</organism>
<keyword evidence="4" id="KW-1185">Reference proteome</keyword>
<keyword evidence="2" id="KW-0732">Signal</keyword>
<feature type="region of interest" description="Disordered" evidence="1">
    <location>
        <begin position="125"/>
        <end position="146"/>
    </location>
</feature>
<evidence type="ECO:0000256" key="1">
    <source>
        <dbReference type="SAM" id="MobiDB-lite"/>
    </source>
</evidence>
<proteinExistence type="predicted"/>
<feature type="signal peptide" evidence="2">
    <location>
        <begin position="1"/>
        <end position="30"/>
    </location>
</feature>
<dbReference type="EMBL" id="BQXU01000044">
    <property type="protein sequence ID" value="GKT51049.1"/>
    <property type="molecule type" value="Genomic_DNA"/>
</dbReference>
<evidence type="ECO:0000256" key="2">
    <source>
        <dbReference type="SAM" id="SignalP"/>
    </source>
</evidence>
<gene>
    <name evidence="3" type="ORF">ColSpa_11230</name>
</gene>
<accession>A0AA37PF39</accession>
<dbReference type="RefSeq" id="XP_049133399.1">
    <property type="nucleotide sequence ID" value="XM_049277442.1"/>
</dbReference>
<evidence type="ECO:0000313" key="3">
    <source>
        <dbReference type="EMBL" id="GKT51049.1"/>
    </source>
</evidence>
<comment type="caution">
    <text evidence="3">The sequence shown here is derived from an EMBL/GenBank/DDBJ whole genome shotgun (WGS) entry which is preliminary data.</text>
</comment>
<dbReference type="AlphaFoldDB" id="A0AA37PF39"/>
<evidence type="ECO:0000313" key="4">
    <source>
        <dbReference type="Proteomes" id="UP001055115"/>
    </source>
</evidence>